<dbReference type="CDD" id="cd07377">
    <property type="entry name" value="WHTH_GntR"/>
    <property type="match status" value="1"/>
</dbReference>
<keyword evidence="2" id="KW-0663">Pyridoxal phosphate</keyword>
<dbReference type="InterPro" id="IPR036388">
    <property type="entry name" value="WH-like_DNA-bd_sf"/>
</dbReference>
<dbReference type="STRING" id="1090615.SAMN04515671_0367"/>
<evidence type="ECO:0000259" key="6">
    <source>
        <dbReference type="PROSITE" id="PS50949"/>
    </source>
</evidence>
<dbReference type="InterPro" id="IPR004839">
    <property type="entry name" value="Aminotransferase_I/II_large"/>
</dbReference>
<dbReference type="SUPFAM" id="SSF46785">
    <property type="entry name" value="Winged helix' DNA-binding domain"/>
    <property type="match status" value="1"/>
</dbReference>
<dbReference type="GO" id="GO:0003700">
    <property type="term" value="F:DNA-binding transcription factor activity"/>
    <property type="evidence" value="ECO:0007669"/>
    <property type="project" value="InterPro"/>
</dbReference>
<dbReference type="CDD" id="cd00609">
    <property type="entry name" value="AAT_like"/>
    <property type="match status" value="1"/>
</dbReference>
<comment type="similarity">
    <text evidence="1">In the C-terminal section; belongs to the class-I pyridoxal-phosphate-dependent aminotransferase family.</text>
</comment>
<keyword evidence="7" id="KW-0808">Transferase</keyword>
<dbReference type="Gene3D" id="3.90.1150.10">
    <property type="entry name" value="Aspartate Aminotransferase, domain 1"/>
    <property type="match status" value="1"/>
</dbReference>
<dbReference type="InterPro" id="IPR051446">
    <property type="entry name" value="HTH_trans_reg/aminotransferase"/>
</dbReference>
<dbReference type="Pfam" id="PF00155">
    <property type="entry name" value="Aminotran_1_2"/>
    <property type="match status" value="1"/>
</dbReference>
<dbReference type="PANTHER" id="PTHR46577">
    <property type="entry name" value="HTH-TYPE TRANSCRIPTIONAL REGULATORY PROTEIN GABR"/>
    <property type="match status" value="1"/>
</dbReference>
<dbReference type="EMBL" id="LT629710">
    <property type="protein sequence ID" value="SDO26654.1"/>
    <property type="molecule type" value="Genomic_DNA"/>
</dbReference>
<evidence type="ECO:0000313" key="8">
    <source>
        <dbReference type="Proteomes" id="UP000198741"/>
    </source>
</evidence>
<protein>
    <submittedName>
        <fullName evidence="7">DNA-binding transcriptional regulator, MocR family, contains an aminotransferase domain</fullName>
    </submittedName>
</protein>
<dbReference type="AlphaFoldDB" id="A0A1H0I5A4"/>
<dbReference type="InterPro" id="IPR000524">
    <property type="entry name" value="Tscrpt_reg_HTH_GntR"/>
</dbReference>
<sequence length="453" mass="47736">MARILAARAQAAGPGARLPGSRALIREFAVSATTIQQALDRLVQDGVVVTRPGAGTFVAARREPEPSDTRWQDVTLQASPVDTTGLDLALRTGEPDLLPMAVGYPSSDLGGDLPLSAALARAARRPGVWDPPPVLGLPSLRSWFGQQIGVSPDNIIVTPGTQSALSTIFRAIVPAGESILFATPTYPGALAIARSAGQVAVPVPGDEDGLRPDLLERALERTQARVLYLQPTFANPDGNVLSAERRRKVLDVAARHGLFVVEDDWARWLGHGDPIPPPLIRDDPNGHVITVCSLTKAGAPGLRIGAIAARGQVAARLAALRMVDDFFVSGPLQHAAIDVVTSTAWAGHVRRTAAALGARVNRLTAELRSALPDFTFVPPRGGLSIWLELPAGLDEDALVRAAREQGLAVGPGRDYSIGDHPSGHLRLSFANLTEHQLPDAVARLGAARAAVQA</sequence>
<reference evidence="7 8" key="1">
    <citation type="submission" date="2016-10" db="EMBL/GenBank/DDBJ databases">
        <authorList>
            <person name="de Groot N.N."/>
        </authorList>
    </citation>
    <scope>NUCLEOTIDE SEQUENCE [LARGE SCALE GENOMIC DNA]</scope>
    <source>
        <strain evidence="8">P4-7,KCTC 19426,CECT 7604</strain>
    </source>
</reference>
<keyword evidence="3" id="KW-0805">Transcription regulation</keyword>
<dbReference type="GO" id="GO:0008483">
    <property type="term" value="F:transaminase activity"/>
    <property type="evidence" value="ECO:0007669"/>
    <property type="project" value="UniProtKB-KW"/>
</dbReference>
<dbReference type="GO" id="GO:0030170">
    <property type="term" value="F:pyridoxal phosphate binding"/>
    <property type="evidence" value="ECO:0007669"/>
    <property type="project" value="InterPro"/>
</dbReference>
<proteinExistence type="inferred from homology"/>
<dbReference type="SUPFAM" id="SSF53383">
    <property type="entry name" value="PLP-dependent transferases"/>
    <property type="match status" value="1"/>
</dbReference>
<evidence type="ECO:0000256" key="2">
    <source>
        <dbReference type="ARBA" id="ARBA00022898"/>
    </source>
</evidence>
<gene>
    <name evidence="7" type="ORF">SAMN04515671_0367</name>
</gene>
<dbReference type="InterPro" id="IPR015424">
    <property type="entry name" value="PyrdxlP-dep_Trfase"/>
</dbReference>
<keyword evidence="7" id="KW-0032">Aminotransferase</keyword>
<dbReference type="PROSITE" id="PS50949">
    <property type="entry name" value="HTH_GNTR"/>
    <property type="match status" value="1"/>
</dbReference>
<evidence type="ECO:0000256" key="5">
    <source>
        <dbReference type="ARBA" id="ARBA00023163"/>
    </source>
</evidence>
<evidence type="ECO:0000256" key="1">
    <source>
        <dbReference type="ARBA" id="ARBA00005384"/>
    </source>
</evidence>
<dbReference type="Gene3D" id="3.40.640.10">
    <property type="entry name" value="Type I PLP-dependent aspartate aminotransferase-like (Major domain)"/>
    <property type="match status" value="1"/>
</dbReference>
<accession>A0A1H0I5A4</accession>
<keyword evidence="8" id="KW-1185">Reference proteome</keyword>
<evidence type="ECO:0000256" key="3">
    <source>
        <dbReference type="ARBA" id="ARBA00023015"/>
    </source>
</evidence>
<evidence type="ECO:0000256" key="4">
    <source>
        <dbReference type="ARBA" id="ARBA00023125"/>
    </source>
</evidence>
<dbReference type="InterPro" id="IPR036390">
    <property type="entry name" value="WH_DNA-bd_sf"/>
</dbReference>
<dbReference type="InterPro" id="IPR015422">
    <property type="entry name" value="PyrdxlP-dep_Trfase_small"/>
</dbReference>
<feature type="domain" description="HTH gntR-type" evidence="6">
    <location>
        <begin position="1"/>
        <end position="61"/>
    </location>
</feature>
<dbReference type="PANTHER" id="PTHR46577:SF1">
    <property type="entry name" value="HTH-TYPE TRANSCRIPTIONAL REGULATORY PROTEIN GABR"/>
    <property type="match status" value="1"/>
</dbReference>
<name>A0A1H0I5A4_9ACTN</name>
<evidence type="ECO:0000313" key="7">
    <source>
        <dbReference type="EMBL" id="SDO26654.1"/>
    </source>
</evidence>
<keyword evidence="4 7" id="KW-0238">DNA-binding</keyword>
<dbReference type="SMART" id="SM00345">
    <property type="entry name" value="HTH_GNTR"/>
    <property type="match status" value="1"/>
</dbReference>
<keyword evidence="5" id="KW-0804">Transcription</keyword>
<dbReference type="Gene3D" id="1.10.10.10">
    <property type="entry name" value="Winged helix-like DNA-binding domain superfamily/Winged helix DNA-binding domain"/>
    <property type="match status" value="1"/>
</dbReference>
<dbReference type="InterPro" id="IPR015421">
    <property type="entry name" value="PyrdxlP-dep_Trfase_major"/>
</dbReference>
<dbReference type="Pfam" id="PF00392">
    <property type="entry name" value="GntR"/>
    <property type="match status" value="1"/>
</dbReference>
<organism evidence="7 8">
    <name type="scientific">Nakamurella panacisegetis</name>
    <dbReference type="NCBI Taxonomy" id="1090615"/>
    <lineage>
        <taxon>Bacteria</taxon>
        <taxon>Bacillati</taxon>
        <taxon>Actinomycetota</taxon>
        <taxon>Actinomycetes</taxon>
        <taxon>Nakamurellales</taxon>
        <taxon>Nakamurellaceae</taxon>
        <taxon>Nakamurella</taxon>
    </lineage>
</organism>
<dbReference type="Proteomes" id="UP000198741">
    <property type="component" value="Chromosome I"/>
</dbReference>
<dbReference type="GO" id="GO:0003677">
    <property type="term" value="F:DNA binding"/>
    <property type="evidence" value="ECO:0007669"/>
    <property type="project" value="UniProtKB-KW"/>
</dbReference>